<accession>A0A7W8QMT4</accession>
<evidence type="ECO:0000313" key="3">
    <source>
        <dbReference type="EMBL" id="MBB5433333.1"/>
    </source>
</evidence>
<dbReference type="AlphaFoldDB" id="A0A7W8QMT4"/>
<sequence length="84" mass="9389">MQNEYSAPKRRGRLKGPLGSHDRPASALAFRLVLAVFGAAVLLAATLLAWTWAQHALLTFVFAAGLLASLLNVYWVYQRLRHER</sequence>
<keyword evidence="2" id="KW-1133">Transmembrane helix</keyword>
<evidence type="ECO:0000256" key="1">
    <source>
        <dbReference type="SAM" id="MobiDB-lite"/>
    </source>
</evidence>
<keyword evidence="2" id="KW-0812">Transmembrane</keyword>
<name>A0A7W8QMT4_9ACTN</name>
<proteinExistence type="predicted"/>
<protein>
    <submittedName>
        <fullName evidence="3">Uncharacterized protein</fullName>
    </submittedName>
</protein>
<keyword evidence="4" id="KW-1185">Reference proteome</keyword>
<comment type="caution">
    <text evidence="3">The sequence shown here is derived from an EMBL/GenBank/DDBJ whole genome shotgun (WGS) entry which is preliminary data.</text>
</comment>
<feature type="transmembrane region" description="Helical" evidence="2">
    <location>
        <begin position="56"/>
        <end position="77"/>
    </location>
</feature>
<dbReference type="RefSeq" id="WP_184392989.1">
    <property type="nucleotide sequence ID" value="NZ_BAAAJD010000044.1"/>
</dbReference>
<dbReference type="EMBL" id="JACHDB010000001">
    <property type="protein sequence ID" value="MBB5433333.1"/>
    <property type="molecule type" value="Genomic_DNA"/>
</dbReference>
<feature type="transmembrane region" description="Helical" evidence="2">
    <location>
        <begin position="28"/>
        <end position="50"/>
    </location>
</feature>
<keyword evidence="2" id="KW-0472">Membrane</keyword>
<dbReference type="Proteomes" id="UP000572635">
    <property type="component" value="Unassembled WGS sequence"/>
</dbReference>
<reference evidence="3 4" key="1">
    <citation type="submission" date="2020-08" db="EMBL/GenBank/DDBJ databases">
        <title>Sequencing the genomes of 1000 actinobacteria strains.</title>
        <authorList>
            <person name="Klenk H.-P."/>
        </authorList>
    </citation>
    <scope>NUCLEOTIDE SEQUENCE [LARGE SCALE GENOMIC DNA]</scope>
    <source>
        <strain evidence="3 4">DSM 44551</strain>
    </source>
</reference>
<feature type="region of interest" description="Disordered" evidence="1">
    <location>
        <begin position="1"/>
        <end position="22"/>
    </location>
</feature>
<evidence type="ECO:0000313" key="4">
    <source>
        <dbReference type="Proteomes" id="UP000572635"/>
    </source>
</evidence>
<organism evidence="3 4">
    <name type="scientific">Nocardiopsis composta</name>
    <dbReference type="NCBI Taxonomy" id="157465"/>
    <lineage>
        <taxon>Bacteria</taxon>
        <taxon>Bacillati</taxon>
        <taxon>Actinomycetota</taxon>
        <taxon>Actinomycetes</taxon>
        <taxon>Streptosporangiales</taxon>
        <taxon>Nocardiopsidaceae</taxon>
        <taxon>Nocardiopsis</taxon>
    </lineage>
</organism>
<evidence type="ECO:0000256" key="2">
    <source>
        <dbReference type="SAM" id="Phobius"/>
    </source>
</evidence>
<gene>
    <name evidence="3" type="ORF">HDA36_003417</name>
</gene>